<accession>A0AA44BEF7</accession>
<sequence length="252" mass="29717">MLMAMLRGKFSKTGDMKYISHLDLVRLFHRVLRRAGINIAYTQGFNPHPIISFATALSLGVESYGEYFDLKLNEEMSFTEFQQSVNQHMPRGIKILDGKYIDSKEDSLMSMVEYSDYLIAVEFIDENWDRELFEQWVAGFLEEERIMITRKKKKKRRQRHQEYKEVDVRPLIKELTLESVRGEKWSLYTLLTTGSKGNLKPEDLIKLFEKYLKNQEQNREKENPIEITSVEITRKDLYQEVNGAMKNLIDAV</sequence>
<protein>
    <submittedName>
        <fullName evidence="2">DUF2344 domain-containing protein</fullName>
    </submittedName>
</protein>
<proteinExistence type="predicted"/>
<comment type="caution">
    <text evidence="2">The sequence shown here is derived from an EMBL/GenBank/DDBJ whole genome shotgun (WGS) entry which is preliminary data.</text>
</comment>
<keyword evidence="3" id="KW-1185">Reference proteome</keyword>
<dbReference type="Proteomes" id="UP000449710">
    <property type="component" value="Unassembled WGS sequence"/>
</dbReference>
<evidence type="ECO:0000313" key="3">
    <source>
        <dbReference type="Proteomes" id="UP000449710"/>
    </source>
</evidence>
<feature type="domain" description="DUF2344" evidence="1">
    <location>
        <begin position="6"/>
        <end position="201"/>
    </location>
</feature>
<gene>
    <name evidence="2" type="ORF">ISALK_10595</name>
</gene>
<dbReference type="Pfam" id="PF10105">
    <property type="entry name" value="DUF2344"/>
    <property type="match status" value="1"/>
</dbReference>
<dbReference type="NCBIfam" id="TIGR03936">
    <property type="entry name" value="sam_1_link_chp"/>
    <property type="match status" value="1"/>
</dbReference>
<dbReference type="InterPro" id="IPR018768">
    <property type="entry name" value="DUF2344"/>
</dbReference>
<reference evidence="2 3" key="1">
    <citation type="submission" date="2019-04" db="EMBL/GenBank/DDBJ databases">
        <title>Isachenkonia alkalipeptolytica gen. nov. sp. nov. a new anaerobic, alkiliphilic organothrophic bacterium capable to reduce synthesized ferrihydrite isolated from a soda lake.</title>
        <authorList>
            <person name="Toshchakov S.V."/>
            <person name="Zavarzina D.G."/>
            <person name="Zhilina T.N."/>
            <person name="Kostrikina N.A."/>
            <person name="Kublanov I.V."/>
        </authorList>
    </citation>
    <scope>NUCLEOTIDE SEQUENCE [LARGE SCALE GENOMIC DNA]</scope>
    <source>
        <strain evidence="2 3">Z-1701</strain>
    </source>
</reference>
<evidence type="ECO:0000259" key="1">
    <source>
        <dbReference type="Pfam" id="PF10105"/>
    </source>
</evidence>
<evidence type="ECO:0000313" key="2">
    <source>
        <dbReference type="EMBL" id="NBG88947.1"/>
    </source>
</evidence>
<dbReference type="AlphaFoldDB" id="A0AA44BEF7"/>
<name>A0AA44BEF7_9CLOT</name>
<dbReference type="EMBL" id="SUMG01000014">
    <property type="protein sequence ID" value="NBG88947.1"/>
    <property type="molecule type" value="Genomic_DNA"/>
</dbReference>
<organism evidence="2 3">
    <name type="scientific">Isachenkonia alkalipeptolytica</name>
    <dbReference type="NCBI Taxonomy" id="2565777"/>
    <lineage>
        <taxon>Bacteria</taxon>
        <taxon>Bacillati</taxon>
        <taxon>Bacillota</taxon>
        <taxon>Clostridia</taxon>
        <taxon>Eubacteriales</taxon>
        <taxon>Clostridiaceae</taxon>
        <taxon>Isachenkonia</taxon>
    </lineage>
</organism>